<organism evidence="2 3">
    <name type="scientific">Acinetobacter junii CIP 107470 = MTCC 11364</name>
    <dbReference type="NCBI Taxonomy" id="1217666"/>
    <lineage>
        <taxon>Bacteria</taxon>
        <taxon>Pseudomonadati</taxon>
        <taxon>Pseudomonadota</taxon>
        <taxon>Gammaproteobacteria</taxon>
        <taxon>Moraxellales</taxon>
        <taxon>Moraxellaceae</taxon>
        <taxon>Acinetobacter</taxon>
    </lineage>
</organism>
<name>S7WHL3_ACIJU</name>
<dbReference type="InterPro" id="IPR014820">
    <property type="entry name" value="PriCT_1"/>
</dbReference>
<dbReference type="Pfam" id="PF13384">
    <property type="entry name" value="HTH_23"/>
    <property type="match status" value="1"/>
</dbReference>
<feature type="domain" description="Primase C-terminal 1" evidence="1">
    <location>
        <begin position="171"/>
        <end position="245"/>
    </location>
</feature>
<dbReference type="PATRIC" id="fig|1330047.3.peg.2921"/>
<dbReference type="InterPro" id="IPR004322">
    <property type="entry name" value="Plasmid_replicase_bac"/>
</dbReference>
<dbReference type="EMBL" id="ASYZ01000175">
    <property type="protein sequence ID" value="EPR81317.1"/>
    <property type="molecule type" value="Genomic_DNA"/>
</dbReference>
<dbReference type="Gene3D" id="1.10.10.10">
    <property type="entry name" value="Winged helix-like DNA-binding domain superfamily/Winged helix DNA-binding domain"/>
    <property type="match status" value="1"/>
</dbReference>
<evidence type="ECO:0000259" key="1">
    <source>
        <dbReference type="SMART" id="SM00942"/>
    </source>
</evidence>
<dbReference type="Pfam" id="PF03090">
    <property type="entry name" value="Replicase"/>
    <property type="match status" value="1"/>
</dbReference>
<evidence type="ECO:0000313" key="3">
    <source>
        <dbReference type="Proteomes" id="UP000018420"/>
    </source>
</evidence>
<dbReference type="Gene3D" id="1.10.340.50">
    <property type="match status" value="1"/>
</dbReference>
<protein>
    <submittedName>
        <fullName evidence="2">Putative RepA protein</fullName>
    </submittedName>
</protein>
<dbReference type="RefSeq" id="WP_004918192.1">
    <property type="nucleotide sequence ID" value="NZ_ASYZ01000175.1"/>
</dbReference>
<gene>
    <name evidence="2" type="ORF">L292_1174</name>
</gene>
<dbReference type="InterPro" id="IPR036388">
    <property type="entry name" value="WH-like_DNA-bd_sf"/>
</dbReference>
<comment type="caution">
    <text evidence="2">The sequence shown here is derived from an EMBL/GenBank/DDBJ whole genome shotgun (WGS) entry which is preliminary data.</text>
</comment>
<sequence>MLNKTQFSADFFKKLPYKPFCSFGKGGKTLIRSKKHAIQYPLIQVNHVHTVQYLIFDIDAPDAYLHFFDENLPVPTWIAKNKKNGHCHVCYELKTPVCKTANAKLEPLRYLASVEYTYAKKLGADLRYSGLLTKNPVDRDWEVTLLNPRPFELGELADYVDLETKPKKTENEKNEVSGLGRNCMMFDVVRKWAYKAIRACLGDGYDSWYQKVLNMSLDANGAFLDPLPYSEVKATAKSIAKWVWRNHTSADFHAWFGAKQSNRAKIGVSKGNVSKGGKARSAKYSDVRQEALKLHIVGKSIKEIAEYLKVHRNSVSKWIKNPCTSAA</sequence>
<proteinExistence type="predicted"/>
<dbReference type="AlphaFoldDB" id="S7WHL3"/>
<accession>S7WHL3</accession>
<evidence type="ECO:0000313" key="2">
    <source>
        <dbReference type="EMBL" id="EPR81317.1"/>
    </source>
</evidence>
<dbReference type="SMART" id="SM00942">
    <property type="entry name" value="PriCT_1"/>
    <property type="match status" value="1"/>
</dbReference>
<dbReference type="Proteomes" id="UP000018420">
    <property type="component" value="Unassembled WGS sequence"/>
</dbReference>
<reference evidence="2 3" key="1">
    <citation type="submission" date="2013-05" db="EMBL/GenBank/DDBJ databases">
        <title>Genome assembly of Acinetobacter junii MTCC 11364.</title>
        <authorList>
            <person name="Khatri I."/>
            <person name="Singh N.K."/>
            <person name="Subramanian S."/>
            <person name="Mayilraj S."/>
        </authorList>
    </citation>
    <scope>NUCLEOTIDE SEQUENCE [LARGE SCALE GENOMIC DNA]</scope>
    <source>
        <strain evidence="2 3">MTCC 11364</strain>
    </source>
</reference>
<dbReference type="Pfam" id="PF08708">
    <property type="entry name" value="PriCT_1"/>
    <property type="match status" value="1"/>
</dbReference>